<keyword evidence="7" id="KW-0326">Glycosidase</keyword>
<dbReference type="InterPro" id="IPR013780">
    <property type="entry name" value="Glyco_hydro_b"/>
</dbReference>
<dbReference type="PANTHER" id="PTHR43576:SF2">
    <property type="entry name" value="INTRACELLULAR EXO-ALPHA-L-ARABINOFURANOSIDASE 2"/>
    <property type="match status" value="1"/>
</dbReference>
<keyword evidence="6" id="KW-0119">Carbohydrate metabolism</keyword>
<evidence type="ECO:0000259" key="9">
    <source>
        <dbReference type="SMART" id="SM00813"/>
    </source>
</evidence>
<dbReference type="Gene3D" id="3.20.20.80">
    <property type="entry name" value="Glycosidases"/>
    <property type="match status" value="1"/>
</dbReference>
<evidence type="ECO:0000256" key="4">
    <source>
        <dbReference type="ARBA" id="ARBA00012670"/>
    </source>
</evidence>
<gene>
    <name evidence="10" type="ORF">GCM10007901_01260</name>
</gene>
<keyword evidence="11" id="KW-1185">Reference proteome</keyword>
<evidence type="ECO:0000256" key="5">
    <source>
        <dbReference type="ARBA" id="ARBA00022801"/>
    </source>
</evidence>
<proteinExistence type="inferred from homology"/>
<dbReference type="SMART" id="SM00813">
    <property type="entry name" value="Alpha-L-AF_C"/>
    <property type="match status" value="1"/>
</dbReference>
<comment type="catalytic activity">
    <reaction evidence="1">
        <text>Hydrolysis of terminal non-reducing alpha-L-arabinofuranoside residues in alpha-L-arabinosides.</text>
        <dbReference type="EC" id="3.2.1.55"/>
    </reaction>
</comment>
<reference evidence="11" key="1">
    <citation type="journal article" date="2019" name="Int. J. Syst. Evol. Microbiol.">
        <title>The Global Catalogue of Microorganisms (GCM) 10K type strain sequencing project: providing services to taxonomists for standard genome sequencing and annotation.</title>
        <authorList>
            <consortium name="The Broad Institute Genomics Platform"/>
            <consortium name="The Broad Institute Genome Sequencing Center for Infectious Disease"/>
            <person name="Wu L."/>
            <person name="Ma J."/>
        </authorList>
    </citation>
    <scope>NUCLEOTIDE SEQUENCE [LARGE SCALE GENOMIC DNA]</scope>
    <source>
        <strain evidence="11">NBRC 111980</strain>
    </source>
</reference>
<evidence type="ECO:0000256" key="6">
    <source>
        <dbReference type="ARBA" id="ARBA00023277"/>
    </source>
</evidence>
<keyword evidence="5" id="KW-0378">Hydrolase</keyword>
<feature type="signal peptide" evidence="8">
    <location>
        <begin position="1"/>
        <end position="26"/>
    </location>
</feature>
<dbReference type="RefSeq" id="WP_284318955.1">
    <property type="nucleotide sequence ID" value="NZ_BSOB01000003.1"/>
</dbReference>
<evidence type="ECO:0000313" key="10">
    <source>
        <dbReference type="EMBL" id="GLQ91176.1"/>
    </source>
</evidence>
<feature type="chain" id="PRO_5045551389" description="non-reducing end alpha-L-arabinofuranosidase" evidence="8">
    <location>
        <begin position="27"/>
        <end position="521"/>
    </location>
</feature>
<sequence>MKAAVRLLSQSLAVTTLLLATSHAYAGVDTEVQVTVHADKPGPVIHPEIYGQFAEQLGRGIYSGIWVGENSSIPNIKGYRKDVVEALKAIKVPVIRWPGGCFADQYNWRDGIGPRNKRPMRMNASWGGEDDNQFGTQEFMDFAELIGAKAYLSINVGTGSPREMSQWIEYITADGHSALAQERRANGRDKPWKLDYVGIGNEMWGCGGSMRPQFYADVYRQYATFVHAPSNAPISRVASGANADDVGWTDTVMSVAGSQIDAISLHNYTIPTGDWSHKGSATQFGESEWMSTMQGALRMDELIAKHSAVMDKYDPKKRVALAVDEWGNWMDQDPSAGDAALCQQNSLRDALSAAITLDIFQAHADRVRMANIAQMVNVLQAMILTDKAKMVLTPTYYVFDMYKVFQGATSLPVDVQAPDYRYGNVSVPGVHAAAGRDTTGVVHVALVNLDPHRAETVHLRLAGIAGTNMQGRVLTAPAMTSINTFDHPHIVEPAAFNHAAIKDGVVTVALPAKSLVVLDIH</sequence>
<evidence type="ECO:0000256" key="1">
    <source>
        <dbReference type="ARBA" id="ARBA00001462"/>
    </source>
</evidence>
<evidence type="ECO:0000256" key="7">
    <source>
        <dbReference type="ARBA" id="ARBA00023295"/>
    </source>
</evidence>
<evidence type="ECO:0000256" key="2">
    <source>
        <dbReference type="ARBA" id="ARBA00007186"/>
    </source>
</evidence>
<dbReference type="Pfam" id="PF22848">
    <property type="entry name" value="ASD1_dom"/>
    <property type="match status" value="1"/>
</dbReference>
<dbReference type="InterPro" id="IPR055235">
    <property type="entry name" value="ASD1_cat"/>
</dbReference>
<dbReference type="SUPFAM" id="SSF51011">
    <property type="entry name" value="Glycosyl hydrolase domain"/>
    <property type="match status" value="1"/>
</dbReference>
<comment type="caution">
    <text evidence="10">The sequence shown here is derived from an EMBL/GenBank/DDBJ whole genome shotgun (WGS) entry which is preliminary data.</text>
</comment>
<dbReference type="InterPro" id="IPR010720">
    <property type="entry name" value="Alpha-L-AF_C"/>
</dbReference>
<evidence type="ECO:0000313" key="11">
    <source>
        <dbReference type="Proteomes" id="UP001156670"/>
    </source>
</evidence>
<evidence type="ECO:0000256" key="8">
    <source>
        <dbReference type="SAM" id="SignalP"/>
    </source>
</evidence>
<evidence type="ECO:0000256" key="3">
    <source>
        <dbReference type="ARBA" id="ARBA00011165"/>
    </source>
</evidence>
<dbReference type="InterPro" id="IPR017853">
    <property type="entry name" value="GH"/>
</dbReference>
<accession>A0ABQ5XKQ5</accession>
<comment type="similarity">
    <text evidence="2">Belongs to the glycosyl hydrolase 51 family.</text>
</comment>
<dbReference type="Proteomes" id="UP001156670">
    <property type="component" value="Unassembled WGS sequence"/>
</dbReference>
<dbReference type="EC" id="3.2.1.55" evidence="4"/>
<feature type="domain" description="Alpha-L-arabinofuranosidase C-terminal" evidence="9">
    <location>
        <begin position="324"/>
        <end position="514"/>
    </location>
</feature>
<dbReference type="Pfam" id="PF06964">
    <property type="entry name" value="Alpha-L-AF_C"/>
    <property type="match status" value="1"/>
</dbReference>
<name>A0ABQ5XKQ5_9GAMM</name>
<dbReference type="PANTHER" id="PTHR43576">
    <property type="entry name" value="ALPHA-L-ARABINOFURANOSIDASE C-RELATED"/>
    <property type="match status" value="1"/>
</dbReference>
<dbReference type="EMBL" id="BSOB01000003">
    <property type="protein sequence ID" value="GLQ91176.1"/>
    <property type="molecule type" value="Genomic_DNA"/>
</dbReference>
<organism evidence="10 11">
    <name type="scientific">Dyella acidisoli</name>
    <dbReference type="NCBI Taxonomy" id="1867834"/>
    <lineage>
        <taxon>Bacteria</taxon>
        <taxon>Pseudomonadati</taxon>
        <taxon>Pseudomonadota</taxon>
        <taxon>Gammaproteobacteria</taxon>
        <taxon>Lysobacterales</taxon>
        <taxon>Rhodanobacteraceae</taxon>
        <taxon>Dyella</taxon>
    </lineage>
</organism>
<keyword evidence="8" id="KW-0732">Signal</keyword>
<protein>
    <recommendedName>
        <fullName evidence="4">non-reducing end alpha-L-arabinofuranosidase</fullName>
        <ecNumber evidence="4">3.2.1.55</ecNumber>
    </recommendedName>
</protein>
<dbReference type="Gene3D" id="2.60.40.1180">
    <property type="entry name" value="Golgi alpha-mannosidase II"/>
    <property type="match status" value="1"/>
</dbReference>
<dbReference type="SUPFAM" id="SSF51445">
    <property type="entry name" value="(Trans)glycosidases"/>
    <property type="match status" value="1"/>
</dbReference>
<comment type="subunit">
    <text evidence="3">Homohexamer; trimer of dimers.</text>
</comment>